<accession>A0AAV2NAX4</accession>
<dbReference type="EMBL" id="OZ034835">
    <property type="protein sequence ID" value="CAL1677048.1"/>
    <property type="molecule type" value="Genomic_DNA"/>
</dbReference>
<organism evidence="2 3">
    <name type="scientific">Lasius platythorax</name>
    <dbReference type="NCBI Taxonomy" id="488582"/>
    <lineage>
        <taxon>Eukaryota</taxon>
        <taxon>Metazoa</taxon>
        <taxon>Ecdysozoa</taxon>
        <taxon>Arthropoda</taxon>
        <taxon>Hexapoda</taxon>
        <taxon>Insecta</taxon>
        <taxon>Pterygota</taxon>
        <taxon>Neoptera</taxon>
        <taxon>Endopterygota</taxon>
        <taxon>Hymenoptera</taxon>
        <taxon>Apocrita</taxon>
        <taxon>Aculeata</taxon>
        <taxon>Formicoidea</taxon>
        <taxon>Formicidae</taxon>
        <taxon>Formicinae</taxon>
        <taxon>Lasius</taxon>
        <taxon>Lasius</taxon>
    </lineage>
</organism>
<keyword evidence="3" id="KW-1185">Reference proteome</keyword>
<dbReference type="Proteomes" id="UP001497644">
    <property type="component" value="Chromosome 12"/>
</dbReference>
<reference evidence="2" key="1">
    <citation type="submission" date="2024-04" db="EMBL/GenBank/DDBJ databases">
        <authorList>
            <consortium name="Molecular Ecology Group"/>
        </authorList>
    </citation>
    <scope>NUCLEOTIDE SEQUENCE</scope>
</reference>
<sequence>MSPNKDKYLLRKKKRKKVEESAACIRKGNAYSREGTSGSSARKSEMQSGEGNSGDEMTFAMKTREGPLTSSS</sequence>
<evidence type="ECO:0000256" key="1">
    <source>
        <dbReference type="SAM" id="MobiDB-lite"/>
    </source>
</evidence>
<evidence type="ECO:0000313" key="3">
    <source>
        <dbReference type="Proteomes" id="UP001497644"/>
    </source>
</evidence>
<feature type="region of interest" description="Disordered" evidence="1">
    <location>
        <begin position="1"/>
        <end position="72"/>
    </location>
</feature>
<name>A0AAV2NAX4_9HYME</name>
<protein>
    <submittedName>
        <fullName evidence="2">Uncharacterized protein</fullName>
    </submittedName>
</protein>
<dbReference type="AlphaFoldDB" id="A0AAV2NAX4"/>
<feature type="compositionally biased region" description="Polar residues" evidence="1">
    <location>
        <begin position="34"/>
        <end position="50"/>
    </location>
</feature>
<gene>
    <name evidence="2" type="ORF">LPLAT_LOCUS3121</name>
</gene>
<evidence type="ECO:0000313" key="2">
    <source>
        <dbReference type="EMBL" id="CAL1677048.1"/>
    </source>
</evidence>
<proteinExistence type="predicted"/>